<gene>
    <name evidence="8" type="ORF">IZ6_21700</name>
</gene>
<proteinExistence type="inferred from homology"/>
<keyword evidence="9" id="KW-1185">Reference proteome</keyword>
<comment type="similarity">
    <text evidence="2">Belongs to the EamA transporter family.</text>
</comment>
<evidence type="ECO:0000256" key="4">
    <source>
        <dbReference type="ARBA" id="ARBA00022989"/>
    </source>
</evidence>
<dbReference type="Proteomes" id="UP000515317">
    <property type="component" value="Chromosome"/>
</dbReference>
<feature type="transmembrane region" description="Helical" evidence="6">
    <location>
        <begin position="270"/>
        <end position="287"/>
    </location>
</feature>
<feature type="transmembrane region" description="Helical" evidence="6">
    <location>
        <begin position="149"/>
        <end position="171"/>
    </location>
</feature>
<evidence type="ECO:0000256" key="3">
    <source>
        <dbReference type="ARBA" id="ARBA00022692"/>
    </source>
</evidence>
<dbReference type="PANTHER" id="PTHR32322">
    <property type="entry name" value="INNER MEMBRANE TRANSPORTER"/>
    <property type="match status" value="1"/>
</dbReference>
<protein>
    <submittedName>
        <fullName evidence="8">Membrane protein</fullName>
    </submittedName>
</protein>
<dbReference type="KEGG" id="tso:IZ6_21700"/>
<feature type="transmembrane region" description="Helical" evidence="6">
    <location>
        <begin position="66"/>
        <end position="88"/>
    </location>
</feature>
<evidence type="ECO:0000256" key="2">
    <source>
        <dbReference type="ARBA" id="ARBA00007362"/>
    </source>
</evidence>
<evidence type="ECO:0000256" key="1">
    <source>
        <dbReference type="ARBA" id="ARBA00004141"/>
    </source>
</evidence>
<feature type="transmembrane region" description="Helical" evidence="6">
    <location>
        <begin position="248"/>
        <end position="264"/>
    </location>
</feature>
<feature type="domain" description="EamA" evidence="7">
    <location>
        <begin position="11"/>
        <end position="139"/>
    </location>
</feature>
<dbReference type="SUPFAM" id="SSF103481">
    <property type="entry name" value="Multidrug resistance efflux transporter EmrE"/>
    <property type="match status" value="2"/>
</dbReference>
<evidence type="ECO:0000256" key="5">
    <source>
        <dbReference type="ARBA" id="ARBA00023136"/>
    </source>
</evidence>
<feature type="transmembrane region" description="Helical" evidence="6">
    <location>
        <begin position="34"/>
        <end position="54"/>
    </location>
</feature>
<evidence type="ECO:0000313" key="8">
    <source>
        <dbReference type="EMBL" id="BCJ91435.1"/>
    </source>
</evidence>
<dbReference type="RefSeq" id="WP_222875081.1">
    <property type="nucleotide sequence ID" value="NZ_AP023361.1"/>
</dbReference>
<feature type="transmembrane region" description="Helical" evidence="6">
    <location>
        <begin position="183"/>
        <end position="202"/>
    </location>
</feature>
<evidence type="ECO:0000259" key="7">
    <source>
        <dbReference type="Pfam" id="PF00892"/>
    </source>
</evidence>
<dbReference type="Gene3D" id="1.10.3730.20">
    <property type="match status" value="1"/>
</dbReference>
<reference evidence="8 9" key="1">
    <citation type="submission" date="2020-08" db="EMBL/GenBank/DDBJ databases">
        <title>Genome sequence of Rhizobiales bacterium strain IZ6.</title>
        <authorList>
            <person name="Nakai R."/>
            <person name="Naganuma T."/>
        </authorList>
    </citation>
    <scope>NUCLEOTIDE SEQUENCE [LARGE SCALE GENOMIC DNA]</scope>
    <source>
        <strain evidence="8 9">IZ6</strain>
    </source>
</reference>
<keyword evidence="5 6" id="KW-0472">Membrane</keyword>
<dbReference type="AlphaFoldDB" id="A0A6S6QV33"/>
<feature type="transmembrane region" description="Helical" evidence="6">
    <location>
        <begin position="214"/>
        <end position="236"/>
    </location>
</feature>
<comment type="subcellular location">
    <subcellularLocation>
        <location evidence="1">Membrane</location>
        <topology evidence="1">Multi-pass membrane protein</topology>
    </subcellularLocation>
</comment>
<feature type="transmembrane region" description="Helical" evidence="6">
    <location>
        <begin position="124"/>
        <end position="143"/>
    </location>
</feature>
<sequence length="289" mass="30177">MNRLFSASAPLLFVVLWSSGFIVARLVAPYADPLTFTSVRFVVVIALLTVIAVLSRAPWPSSPRAIGANAVSGILLHGLYLGGVFWAVKHGLPAGIAGLFAGLQPLVTAMVAKPLLGEDVGLRRWIGILLGFSGTALVLEPKIGAVEGAIPGIALAVAALAVAGFTFGTIWQKRTGEKMDLRTGNVVQFSAALIPVGILALLTENLRLDPVPELFAGLAWSVLGMSIGAITLLLLLIKRGEVVQTASLLYLVPPVTALMAWIGFGEALNLIQLIGMGVAAFGVALTTRQ</sequence>
<evidence type="ECO:0000256" key="6">
    <source>
        <dbReference type="SAM" id="Phobius"/>
    </source>
</evidence>
<keyword evidence="3 6" id="KW-0812">Transmembrane</keyword>
<accession>A0A6S6QV33</accession>
<organism evidence="8 9">
    <name type="scientific">Terrihabitans soli</name>
    <dbReference type="NCBI Taxonomy" id="708113"/>
    <lineage>
        <taxon>Bacteria</taxon>
        <taxon>Pseudomonadati</taxon>
        <taxon>Pseudomonadota</taxon>
        <taxon>Alphaproteobacteria</taxon>
        <taxon>Hyphomicrobiales</taxon>
        <taxon>Terrihabitans</taxon>
    </lineage>
</organism>
<dbReference type="EMBL" id="AP023361">
    <property type="protein sequence ID" value="BCJ91435.1"/>
    <property type="molecule type" value="Genomic_DNA"/>
</dbReference>
<dbReference type="InterPro" id="IPR037185">
    <property type="entry name" value="EmrE-like"/>
</dbReference>
<dbReference type="InterPro" id="IPR000620">
    <property type="entry name" value="EamA_dom"/>
</dbReference>
<dbReference type="InterPro" id="IPR050638">
    <property type="entry name" value="AA-Vitamin_Transporters"/>
</dbReference>
<keyword evidence="4 6" id="KW-1133">Transmembrane helix</keyword>
<dbReference type="GO" id="GO:0016020">
    <property type="term" value="C:membrane"/>
    <property type="evidence" value="ECO:0007669"/>
    <property type="project" value="UniProtKB-SubCell"/>
</dbReference>
<evidence type="ECO:0000313" key="9">
    <source>
        <dbReference type="Proteomes" id="UP000515317"/>
    </source>
</evidence>
<dbReference type="PANTHER" id="PTHR32322:SF2">
    <property type="entry name" value="EAMA DOMAIN-CONTAINING PROTEIN"/>
    <property type="match status" value="1"/>
</dbReference>
<feature type="domain" description="EamA" evidence="7">
    <location>
        <begin position="154"/>
        <end position="287"/>
    </location>
</feature>
<feature type="transmembrane region" description="Helical" evidence="6">
    <location>
        <begin position="94"/>
        <end position="112"/>
    </location>
</feature>
<dbReference type="Pfam" id="PF00892">
    <property type="entry name" value="EamA"/>
    <property type="match status" value="2"/>
</dbReference>
<name>A0A6S6QV33_9HYPH</name>